<sequence length="158" mass="17436">MLSITTYASTRIARSPAEVWDYVTTPANWVGAHPVAKAVRGDVHRPAPAGARWTEVVEVGGEIVELEWTATAVDTSDAEWLWRIEADPSLTSDPADGRVHVGITYTFLTDGDCTVFGRTVNVRYSGGASIPLRYRDAWTDESADIHYLDTIKRALEEE</sequence>
<dbReference type="Gene3D" id="3.30.530.20">
    <property type="match status" value="1"/>
</dbReference>
<dbReference type="AlphaFoldDB" id="A0A1C3NY97"/>
<organism evidence="1 2">
    <name type="scientific">Candidatus Protofrankia californiensis</name>
    <dbReference type="NCBI Taxonomy" id="1839754"/>
    <lineage>
        <taxon>Bacteria</taxon>
        <taxon>Bacillati</taxon>
        <taxon>Actinomycetota</taxon>
        <taxon>Actinomycetes</taxon>
        <taxon>Frankiales</taxon>
        <taxon>Frankiaceae</taxon>
        <taxon>Protofrankia</taxon>
    </lineage>
</organism>
<gene>
    <name evidence="1" type="ORF">FDG2_2794</name>
</gene>
<reference evidence="2" key="1">
    <citation type="submission" date="2016-02" db="EMBL/GenBank/DDBJ databases">
        <authorList>
            <person name="Wibberg D."/>
        </authorList>
    </citation>
    <scope>NUCLEOTIDE SEQUENCE [LARGE SCALE GENOMIC DNA]</scope>
</reference>
<keyword evidence="2" id="KW-1185">Reference proteome</keyword>
<dbReference type="InterPro" id="IPR019587">
    <property type="entry name" value="Polyketide_cyclase/dehydratase"/>
</dbReference>
<dbReference type="InterPro" id="IPR023393">
    <property type="entry name" value="START-like_dom_sf"/>
</dbReference>
<dbReference type="EMBL" id="FLUV01001189">
    <property type="protein sequence ID" value="SBW22543.1"/>
    <property type="molecule type" value="Genomic_DNA"/>
</dbReference>
<evidence type="ECO:0000313" key="2">
    <source>
        <dbReference type="Proteomes" id="UP000199013"/>
    </source>
</evidence>
<dbReference type="SUPFAM" id="SSF55961">
    <property type="entry name" value="Bet v1-like"/>
    <property type="match status" value="1"/>
</dbReference>
<accession>A0A1C3NY97</accession>
<protein>
    <recommendedName>
        <fullName evidence="3">Polyketide cyclase/dehydrase</fullName>
    </recommendedName>
</protein>
<proteinExistence type="predicted"/>
<dbReference type="Pfam" id="PF10604">
    <property type="entry name" value="Polyketide_cyc2"/>
    <property type="match status" value="1"/>
</dbReference>
<name>A0A1C3NY97_9ACTN</name>
<evidence type="ECO:0008006" key="3">
    <source>
        <dbReference type="Google" id="ProtNLM"/>
    </source>
</evidence>
<evidence type="ECO:0000313" key="1">
    <source>
        <dbReference type="EMBL" id="SBW22543.1"/>
    </source>
</evidence>
<dbReference type="Proteomes" id="UP000199013">
    <property type="component" value="Unassembled WGS sequence"/>
</dbReference>